<gene>
    <name evidence="5" type="ORF">K5I21_22505</name>
</gene>
<dbReference type="InterPro" id="IPR001753">
    <property type="entry name" value="Enoyl-CoA_hydra/iso"/>
</dbReference>
<dbReference type="PROSITE" id="PS00166">
    <property type="entry name" value="ENOYL_COA_HYDRATASE"/>
    <property type="match status" value="1"/>
</dbReference>
<evidence type="ECO:0000313" key="6">
    <source>
        <dbReference type="Proteomes" id="UP001203136"/>
    </source>
</evidence>
<accession>A0AAW5F9P7</accession>
<dbReference type="SUPFAM" id="SSF52096">
    <property type="entry name" value="ClpP/crotonase"/>
    <property type="match status" value="1"/>
</dbReference>
<dbReference type="Gene3D" id="1.10.12.10">
    <property type="entry name" value="Lyase 2-enoyl-coa Hydratase, Chain A, domain 2"/>
    <property type="match status" value="1"/>
</dbReference>
<dbReference type="InterPro" id="IPR029045">
    <property type="entry name" value="ClpP/crotonase-like_dom_sf"/>
</dbReference>
<evidence type="ECO:0000256" key="3">
    <source>
        <dbReference type="RuleBase" id="RU003707"/>
    </source>
</evidence>
<dbReference type="GO" id="GO:0016829">
    <property type="term" value="F:lyase activity"/>
    <property type="evidence" value="ECO:0007669"/>
    <property type="project" value="UniProtKB-KW"/>
</dbReference>
<dbReference type="PANTHER" id="PTHR11941:SF54">
    <property type="entry name" value="ENOYL-COA HYDRATASE, MITOCHONDRIAL"/>
    <property type="match status" value="1"/>
</dbReference>
<evidence type="ECO:0000256" key="2">
    <source>
        <dbReference type="ARBA" id="ARBA00023239"/>
    </source>
</evidence>
<evidence type="ECO:0000256" key="4">
    <source>
        <dbReference type="SAM" id="MobiDB-lite"/>
    </source>
</evidence>
<comment type="caution">
    <text evidence="5">The sequence shown here is derived from an EMBL/GenBank/DDBJ whole genome shotgun (WGS) entry which is preliminary data.</text>
</comment>
<dbReference type="FunFam" id="3.90.226.10:FF:000009">
    <property type="entry name" value="Carnitinyl-CoA dehydratase"/>
    <property type="match status" value="1"/>
</dbReference>
<feature type="region of interest" description="Disordered" evidence="4">
    <location>
        <begin position="207"/>
        <end position="230"/>
    </location>
</feature>
<dbReference type="InterPro" id="IPR018376">
    <property type="entry name" value="Enoyl-CoA_hyd/isom_CS"/>
</dbReference>
<proteinExistence type="inferred from homology"/>
<dbReference type="RefSeq" id="WP_024738852.1">
    <property type="nucleotide sequence ID" value="NZ_JADMYE010000105.1"/>
</dbReference>
<dbReference type="Proteomes" id="UP001203136">
    <property type="component" value="Unassembled WGS sequence"/>
</dbReference>
<evidence type="ECO:0000313" key="5">
    <source>
        <dbReference type="EMBL" id="MCK0088579.1"/>
    </source>
</evidence>
<protein>
    <submittedName>
        <fullName evidence="5">Enoyl-CoA hydratase/isomerase family protein</fullName>
    </submittedName>
</protein>
<dbReference type="PANTHER" id="PTHR11941">
    <property type="entry name" value="ENOYL-COA HYDRATASE-RELATED"/>
    <property type="match status" value="1"/>
</dbReference>
<sequence>MGSFVRLEVKERIAYLSLERPKAYNALSRQAVDELDEALEEIASCGSISVLVIRSRKNFASGADIREMADLTQAEAEKFSFSPTFDKLAEIPIPTVAAIEGYALGGGLELALACDLRIASEDAVLGLPEITLGIMPGAGGTVRLPRIIGEAKAKELIYMGEKITAREAGNIGLVNSVVSPDSFEEAVETLAGKLSARSGSALRAAKRSIDGSLQEPDRRRSSGNERQNWSALFGTYDQKEGMHAFIEKRRPEFEAGKSEGS</sequence>
<dbReference type="GO" id="GO:0006635">
    <property type="term" value="P:fatty acid beta-oxidation"/>
    <property type="evidence" value="ECO:0007669"/>
    <property type="project" value="TreeGrafter"/>
</dbReference>
<dbReference type="CDD" id="cd06558">
    <property type="entry name" value="crotonase-like"/>
    <property type="match status" value="1"/>
</dbReference>
<name>A0AAW5F9P7_CLOSY</name>
<dbReference type="EMBL" id="JAINVB010000001">
    <property type="protein sequence ID" value="MCK0088579.1"/>
    <property type="molecule type" value="Genomic_DNA"/>
</dbReference>
<organism evidence="5 6">
    <name type="scientific">Clostridium symbiosum</name>
    <name type="common">Bacteroides symbiosus</name>
    <dbReference type="NCBI Taxonomy" id="1512"/>
    <lineage>
        <taxon>Bacteria</taxon>
        <taxon>Bacillati</taxon>
        <taxon>Bacillota</taxon>
        <taxon>Clostridia</taxon>
        <taxon>Lachnospirales</taxon>
        <taxon>Lachnospiraceae</taxon>
        <taxon>Otoolea</taxon>
    </lineage>
</organism>
<dbReference type="AlphaFoldDB" id="A0AAW5F9P7"/>
<dbReference type="Gene3D" id="3.90.226.10">
    <property type="entry name" value="2-enoyl-CoA Hydratase, Chain A, domain 1"/>
    <property type="match status" value="1"/>
</dbReference>
<dbReference type="Pfam" id="PF00378">
    <property type="entry name" value="ECH_1"/>
    <property type="match status" value="1"/>
</dbReference>
<comment type="similarity">
    <text evidence="1 3">Belongs to the enoyl-CoA hydratase/isomerase family.</text>
</comment>
<evidence type="ECO:0000256" key="1">
    <source>
        <dbReference type="ARBA" id="ARBA00005254"/>
    </source>
</evidence>
<keyword evidence="2" id="KW-0456">Lyase</keyword>
<dbReference type="InterPro" id="IPR014748">
    <property type="entry name" value="Enoyl-CoA_hydra_C"/>
</dbReference>
<reference evidence="5" key="1">
    <citation type="journal article" date="2022" name="Cell Host Microbe">
        <title>Colonization of the live biotherapeutic product VE303 and modulation of the microbiota and metabolites in healthy volunteers.</title>
        <authorList>
            <person name="Dsouza M."/>
            <person name="Menon R."/>
            <person name="Crossette E."/>
            <person name="Bhattarai S.K."/>
            <person name="Schneider J."/>
            <person name="Kim Y.G."/>
            <person name="Reddy S."/>
            <person name="Caballero S."/>
            <person name="Felix C."/>
            <person name="Cornacchione L."/>
            <person name="Hendrickson J."/>
            <person name="Watson A.R."/>
            <person name="Minot S.S."/>
            <person name="Greenfield N."/>
            <person name="Schopf L."/>
            <person name="Szabady R."/>
            <person name="Patarroyo J."/>
            <person name="Smith W."/>
            <person name="Harrison P."/>
            <person name="Kuijper E.J."/>
            <person name="Kelly C.P."/>
            <person name="Olle B."/>
            <person name="Bobilev D."/>
            <person name="Silber J.L."/>
            <person name="Bucci V."/>
            <person name="Roberts B."/>
            <person name="Faith J."/>
            <person name="Norman J.M."/>
        </authorList>
    </citation>
    <scope>NUCLEOTIDE SEQUENCE</scope>
    <source>
        <strain evidence="5">VE303-04</strain>
    </source>
</reference>